<keyword evidence="2" id="KW-1185">Reference proteome</keyword>
<dbReference type="EMBL" id="MU274900">
    <property type="protein sequence ID" value="KAI0094979.1"/>
    <property type="molecule type" value="Genomic_DNA"/>
</dbReference>
<evidence type="ECO:0000313" key="2">
    <source>
        <dbReference type="Proteomes" id="UP001055072"/>
    </source>
</evidence>
<protein>
    <submittedName>
        <fullName evidence="1">Uncharacterized protein</fullName>
    </submittedName>
</protein>
<organism evidence="1 2">
    <name type="scientific">Irpex rosettiformis</name>
    <dbReference type="NCBI Taxonomy" id="378272"/>
    <lineage>
        <taxon>Eukaryota</taxon>
        <taxon>Fungi</taxon>
        <taxon>Dikarya</taxon>
        <taxon>Basidiomycota</taxon>
        <taxon>Agaricomycotina</taxon>
        <taxon>Agaricomycetes</taxon>
        <taxon>Polyporales</taxon>
        <taxon>Irpicaceae</taxon>
        <taxon>Irpex</taxon>
    </lineage>
</organism>
<accession>A0ACB8UL08</accession>
<evidence type="ECO:0000313" key="1">
    <source>
        <dbReference type="EMBL" id="KAI0094979.1"/>
    </source>
</evidence>
<sequence>MSAPTAVPPLPSSSSTTLWATPSKEWVIPPKPKPGRKPKKDTAQVPADDTNDVDAKGRRVQNRAAQRAFRERKQSQLAELQARVQQYEQGKIERNVALQSIAKRLKEENEKLRKENALLQQKLTVAEEERDNLREMSRKRWRDESVPQTPAYGASLPSRKKSRTHTDIIDAFSTQVSMPSPSYLSSPATSVASSPGSNDHTSFSPIPSLPPPRDGPVFAQGSTLSNVFDFIASGKTNVFEPGGPLDTFNCGFCSDGTPCVCRELALQQVNNLPTPSATFKAENSDNTRVVDIRFDGPQLSPQDSSILENLPAYQPPVPLRRRGQRINPLPVFPITQTQQSSIFSISQSTPSCTGDPTNCPACADDAFGKAFCAAISKSVASSSTGGGNCSCGSEGCDHILRTTVSSTSCCGNPNACCRARENATPPSTTVTGPSSFALQELSITSHATSSTTFTSPQPQSPQGRRSETIPCDDAWRQIKSHPNIAFADLDLLAEVVARRVKCTGSRVEIFPAPGSITPERGISPLTVPTAFSQEQQQRQHMDVQVDTRPGSSSDQQIMSNHHHHFSMQNNSSGLPMVGERERAGAPSPPLQLVPQEVLVQCGRQQRVREVHADAVRDALRLLDAKFSLP</sequence>
<comment type="caution">
    <text evidence="1">The sequence shown here is derived from an EMBL/GenBank/DDBJ whole genome shotgun (WGS) entry which is preliminary data.</text>
</comment>
<proteinExistence type="predicted"/>
<gene>
    <name evidence="1" type="ORF">BDY19DRAFT_982296</name>
</gene>
<dbReference type="Proteomes" id="UP001055072">
    <property type="component" value="Unassembled WGS sequence"/>
</dbReference>
<reference evidence="1" key="1">
    <citation type="journal article" date="2021" name="Environ. Microbiol.">
        <title>Gene family expansions and transcriptome signatures uncover fungal adaptations to wood decay.</title>
        <authorList>
            <person name="Hage H."/>
            <person name="Miyauchi S."/>
            <person name="Viragh M."/>
            <person name="Drula E."/>
            <person name="Min B."/>
            <person name="Chaduli D."/>
            <person name="Navarro D."/>
            <person name="Favel A."/>
            <person name="Norest M."/>
            <person name="Lesage-Meessen L."/>
            <person name="Balint B."/>
            <person name="Merenyi Z."/>
            <person name="de Eugenio L."/>
            <person name="Morin E."/>
            <person name="Martinez A.T."/>
            <person name="Baldrian P."/>
            <person name="Stursova M."/>
            <person name="Martinez M.J."/>
            <person name="Novotny C."/>
            <person name="Magnuson J.K."/>
            <person name="Spatafora J.W."/>
            <person name="Maurice S."/>
            <person name="Pangilinan J."/>
            <person name="Andreopoulos W."/>
            <person name="LaButti K."/>
            <person name="Hundley H."/>
            <person name="Na H."/>
            <person name="Kuo A."/>
            <person name="Barry K."/>
            <person name="Lipzen A."/>
            <person name="Henrissat B."/>
            <person name="Riley R."/>
            <person name="Ahrendt S."/>
            <person name="Nagy L.G."/>
            <person name="Grigoriev I.V."/>
            <person name="Martin F."/>
            <person name="Rosso M.N."/>
        </authorList>
    </citation>
    <scope>NUCLEOTIDE SEQUENCE</scope>
    <source>
        <strain evidence="1">CBS 384.51</strain>
    </source>
</reference>
<name>A0ACB8UL08_9APHY</name>